<organism evidence="14">
    <name type="scientific">Cryptosporidium hominis</name>
    <dbReference type="NCBI Taxonomy" id="237895"/>
    <lineage>
        <taxon>Eukaryota</taxon>
        <taxon>Sar</taxon>
        <taxon>Alveolata</taxon>
        <taxon>Apicomplexa</taxon>
        <taxon>Conoidasida</taxon>
        <taxon>Coccidia</taxon>
        <taxon>Eucoccidiorida</taxon>
        <taxon>Eimeriorina</taxon>
        <taxon>Cryptosporidiidae</taxon>
        <taxon>Cryptosporidium</taxon>
    </lineage>
</organism>
<accession>A0A0S4TKA0</accession>
<keyword evidence="9" id="KW-0408">Iron</keyword>
<dbReference type="NCBIfam" id="TIGR00604">
    <property type="entry name" value="rad3"/>
    <property type="match status" value="1"/>
</dbReference>
<keyword evidence="4" id="KW-0479">Metal-binding</keyword>
<dbReference type="GO" id="GO:0006139">
    <property type="term" value="P:nucleobase-containing compound metabolic process"/>
    <property type="evidence" value="ECO:0007669"/>
    <property type="project" value="InterPro"/>
</dbReference>
<evidence type="ECO:0000313" key="15">
    <source>
        <dbReference type="EMBL" id="PPS93887.1"/>
    </source>
</evidence>
<keyword evidence="5" id="KW-0547">Nucleotide-binding</keyword>
<dbReference type="Gene3D" id="3.40.50.300">
    <property type="entry name" value="P-loop containing nucleotide triphosphate hydrolases"/>
    <property type="match status" value="2"/>
</dbReference>
<protein>
    <submittedName>
        <fullName evidence="15">Helicase superfamily 1/2</fullName>
    </submittedName>
</protein>
<dbReference type="VEuPathDB" id="CryptoDB:ChTU502y2012_407g1710"/>
<evidence type="ECO:0000313" key="16">
    <source>
        <dbReference type="Proteomes" id="UP001429100"/>
    </source>
</evidence>
<comment type="cofactor">
    <cofactor evidence="1">
        <name>[4Fe-4S] cluster</name>
        <dbReference type="ChEBI" id="CHEBI:49883"/>
    </cofactor>
</comment>
<evidence type="ECO:0000313" key="14">
    <source>
        <dbReference type="EMBL" id="CUV07337.1"/>
    </source>
</evidence>
<keyword evidence="10" id="KW-0411">Iron-sulfur</keyword>
<dbReference type="VEuPathDB" id="CryptoDB:Chro.60307"/>
<dbReference type="GO" id="GO:0051536">
    <property type="term" value="F:iron-sulfur cluster binding"/>
    <property type="evidence" value="ECO:0007669"/>
    <property type="project" value="UniProtKB-KW"/>
</dbReference>
<dbReference type="PANTHER" id="PTHR11472:SF41">
    <property type="entry name" value="ATP-DEPENDENT DNA HELICASE DDX11-RELATED"/>
    <property type="match status" value="1"/>
</dbReference>
<dbReference type="InterPro" id="IPR027417">
    <property type="entry name" value="P-loop_NTPase"/>
</dbReference>
<comment type="subcellular location">
    <subcellularLocation>
        <location evidence="2">Nucleus</location>
    </subcellularLocation>
</comment>
<dbReference type="InterPro" id="IPR010614">
    <property type="entry name" value="RAD3-like_helicase_DEAD"/>
</dbReference>
<dbReference type="GO" id="GO:0003677">
    <property type="term" value="F:DNA binding"/>
    <property type="evidence" value="ECO:0007669"/>
    <property type="project" value="InterPro"/>
</dbReference>
<evidence type="ECO:0000259" key="13">
    <source>
        <dbReference type="PROSITE" id="PS51193"/>
    </source>
</evidence>
<dbReference type="Proteomes" id="UP000199752">
    <property type="component" value="Chromosome 7"/>
</dbReference>
<proteinExistence type="inferred from homology"/>
<keyword evidence="12" id="KW-0539">Nucleus</keyword>
<sequence length="775" mass="89844">MCYSKRFGFPNEPYEIQSEFCSAAWKLYEIDGGIGIFESPTGTGKTLSILCSSLSWISQKIYSPTSFARESKPMPLWVANAIRKSRENSCEQYINEKINFLKSINEDILTSTKKNVKELISSENLDFFSSYYQIIISSRTHTQLMQFVEEFNKIKMANKDNTHISNIYSIVSLASRSHLCLHNEVKNYPNHLINEVCKIYSSDEKKENKCLYKENYMELTKKCLIEPMNIEELRKEGKNLIACPYYAAKEASKYSDIILAPYSIIFNKTTRESFGIFLDKKKTFCFIDEAHNLVNALESNNRVSLTLLSCQILSYSFEKLISIDNYVPGDNFVATFKQLARLVKCIHSSTSKIISSKKRKYGENEVKSNQIFLGPLEFLNCYQINTFNLNKIINFIVENELCSKIKNIIVKFGRDFPIKFRKFEEIISHSNSLFLLKDFIVALIRSDKEFDKVIIETSFNHSDDKQATITVVPINVQTSFNDVFANTKSTMLVGGTLEPLTEFNPLLLPLEPMNIVKFSANHHISNNNLICLIIPKFIDNSVIDLRYEFRTDIKQLLNLCKLLSVLSSEIPNGVCVFFTSHLFLDVFFKFLVSDKSSKDFYQTILKYKKIFKEKKQDSNSGKELLMSYRDHIANNKEYGAMLFAVLNGTLSEGVNFSDELCRCLIIVSLPFPQKTEMLFNKEKYFNRGSCDYNRYENMYRKVLCMKTVNQCIGRAIRHRNDYSSILLVDHRYNSSEVKQMLPKWIAKNIPNEQLIDWNFETNVILKLRNFYKNKP</sequence>
<dbReference type="GO" id="GO:0005634">
    <property type="term" value="C:nucleus"/>
    <property type="evidence" value="ECO:0007669"/>
    <property type="project" value="UniProtKB-SubCell"/>
</dbReference>
<dbReference type="Pfam" id="PF06733">
    <property type="entry name" value="DEAD_2"/>
    <property type="match status" value="1"/>
</dbReference>
<gene>
    <name evidence="14" type="ORF">CHUDEA7_3510</name>
    <name evidence="15" type="ORF">GY17_00003068</name>
</gene>
<evidence type="ECO:0000256" key="4">
    <source>
        <dbReference type="ARBA" id="ARBA00022723"/>
    </source>
</evidence>
<evidence type="ECO:0000256" key="8">
    <source>
        <dbReference type="ARBA" id="ARBA00022840"/>
    </source>
</evidence>
<reference evidence="15 16" key="3">
    <citation type="submission" date="2017-10" db="EMBL/GenBank/DDBJ databases">
        <title>Consistent, comparative and evidence-based genome annotation and re-annotation for the closely-related species, Cryptosporidium parvum, C. hominis and C. tyzzeri.</title>
        <authorList>
            <person name="Baptista R.P."/>
            <person name="Li Y."/>
            <person name="Sateriale A."/>
            <person name="Striepen B."/>
            <person name="Kissinger J.C."/>
        </authorList>
    </citation>
    <scope>NUCLEOTIDE SEQUENCE [LARGE SCALE GENOMIC DNA]</scope>
    <source>
        <strain evidence="15">30976</strain>
    </source>
</reference>
<dbReference type="GO" id="GO:0016818">
    <property type="term" value="F:hydrolase activity, acting on acid anhydrides, in phosphorus-containing anhydrides"/>
    <property type="evidence" value="ECO:0007669"/>
    <property type="project" value="InterPro"/>
</dbReference>
<evidence type="ECO:0000256" key="11">
    <source>
        <dbReference type="ARBA" id="ARBA00023235"/>
    </source>
</evidence>
<dbReference type="Pfam" id="PF13307">
    <property type="entry name" value="Helicase_C_2"/>
    <property type="match status" value="1"/>
</dbReference>
<dbReference type="GO" id="GO:0034085">
    <property type="term" value="P:establishment of sister chromatid cohesion"/>
    <property type="evidence" value="ECO:0007669"/>
    <property type="project" value="TreeGrafter"/>
</dbReference>
<dbReference type="SMART" id="SM00488">
    <property type="entry name" value="DEXDc2"/>
    <property type="match status" value="1"/>
</dbReference>
<dbReference type="Proteomes" id="UP001429100">
    <property type="component" value="Unassembled WGS sequence"/>
</dbReference>
<evidence type="ECO:0000256" key="12">
    <source>
        <dbReference type="ARBA" id="ARBA00023242"/>
    </source>
</evidence>
<dbReference type="SUPFAM" id="SSF52540">
    <property type="entry name" value="P-loop containing nucleoside triphosphate hydrolases"/>
    <property type="match status" value="1"/>
</dbReference>
<dbReference type="InterPro" id="IPR013020">
    <property type="entry name" value="Rad3/Chl1-like"/>
</dbReference>
<dbReference type="PANTHER" id="PTHR11472">
    <property type="entry name" value="DNA REPAIR DEAD HELICASE RAD3/XP-D SUBFAMILY MEMBER"/>
    <property type="match status" value="1"/>
</dbReference>
<evidence type="ECO:0000256" key="1">
    <source>
        <dbReference type="ARBA" id="ARBA00001966"/>
    </source>
</evidence>
<name>A0A0S4TKA0_CRYHO</name>
<keyword evidence="16" id="KW-1185">Reference proteome</keyword>
<comment type="similarity">
    <text evidence="3">Belongs to the DEAD box helicase family. DEAH subfamily. DDX11/CHL1 sub-subfamily.</text>
</comment>
<keyword evidence="11" id="KW-0413">Isomerase</keyword>
<dbReference type="SMART" id="SM00491">
    <property type="entry name" value="HELICc2"/>
    <property type="match status" value="1"/>
</dbReference>
<dbReference type="OrthoDB" id="19182at2759"/>
<dbReference type="VEuPathDB" id="CryptoDB:Chro.70391"/>
<evidence type="ECO:0000256" key="3">
    <source>
        <dbReference type="ARBA" id="ARBA00008435"/>
    </source>
</evidence>
<keyword evidence="7 15" id="KW-0347">Helicase</keyword>
<dbReference type="AlphaFoldDB" id="A0A0S4TKA0"/>
<dbReference type="VEuPathDB" id="CryptoDB:GY17_00003068"/>
<dbReference type="GO" id="GO:0046872">
    <property type="term" value="F:metal ion binding"/>
    <property type="evidence" value="ECO:0007669"/>
    <property type="project" value="UniProtKB-KW"/>
</dbReference>
<dbReference type="PROSITE" id="PS51193">
    <property type="entry name" value="HELICASE_ATP_BIND_2"/>
    <property type="match status" value="1"/>
</dbReference>
<dbReference type="InterPro" id="IPR006554">
    <property type="entry name" value="Helicase-like_DEXD_c2"/>
</dbReference>
<dbReference type="GO" id="GO:0003678">
    <property type="term" value="F:DNA helicase activity"/>
    <property type="evidence" value="ECO:0007669"/>
    <property type="project" value="InterPro"/>
</dbReference>
<dbReference type="InterPro" id="IPR045028">
    <property type="entry name" value="DinG/Rad3-like"/>
</dbReference>
<dbReference type="GO" id="GO:0005524">
    <property type="term" value="F:ATP binding"/>
    <property type="evidence" value="ECO:0007669"/>
    <property type="project" value="UniProtKB-KW"/>
</dbReference>
<feature type="domain" description="Helicase ATP-binding" evidence="13">
    <location>
        <begin position="3"/>
        <end position="344"/>
    </location>
</feature>
<evidence type="ECO:0000256" key="6">
    <source>
        <dbReference type="ARBA" id="ARBA00022801"/>
    </source>
</evidence>
<evidence type="ECO:0000256" key="2">
    <source>
        <dbReference type="ARBA" id="ARBA00004123"/>
    </source>
</evidence>
<dbReference type="VEuPathDB" id="CryptoDB:CHUDEA7_3510"/>
<evidence type="ECO:0000256" key="9">
    <source>
        <dbReference type="ARBA" id="ARBA00023004"/>
    </source>
</evidence>
<dbReference type="InterPro" id="IPR006555">
    <property type="entry name" value="ATP-dep_Helicase_C"/>
</dbReference>
<keyword evidence="8" id="KW-0067">ATP-binding</keyword>
<dbReference type="EMBL" id="JTAI01000005">
    <property type="protein sequence ID" value="PPS93887.1"/>
    <property type="molecule type" value="Genomic_DNA"/>
</dbReference>
<reference evidence="15 16" key="1">
    <citation type="submission" date="2014-11" db="EMBL/GenBank/DDBJ databases">
        <title>Comparative genomic analysis of Cryptosporidium hominis reveals occurrence of genetic recombination in virulent subtypes.</title>
        <authorList>
            <person name="Guo Y."/>
            <person name="Tang K."/>
            <person name="Frace M."/>
            <person name="Li N."/>
            <person name="Roellig D.M."/>
            <person name="Sammons S."/>
            <person name="Knipe K."/>
            <person name="Rowe L."/>
            <person name="Feng Y."/>
            <person name="Xiao L."/>
        </authorList>
    </citation>
    <scope>NUCLEOTIDE SEQUENCE [LARGE SCALE GENOMIC DNA]</scope>
    <source>
        <strain evidence="15">30976</strain>
    </source>
</reference>
<keyword evidence="6" id="KW-0378">Hydrolase</keyword>
<dbReference type="EMBL" id="LN877953">
    <property type="protein sequence ID" value="CUV07337.1"/>
    <property type="molecule type" value="Genomic_DNA"/>
</dbReference>
<dbReference type="InterPro" id="IPR014013">
    <property type="entry name" value="Helic_SF1/SF2_ATP-bd_DinG/Rad3"/>
</dbReference>
<reference evidence="14" key="2">
    <citation type="submission" date="2015-08" db="EMBL/GenBank/DDBJ databases">
        <authorList>
            <person name="Babu N.S."/>
            <person name="Beckwith C.J."/>
            <person name="Beseler K.G."/>
            <person name="Brison A."/>
            <person name="Carone J.V."/>
            <person name="Caskin T.P."/>
            <person name="Diamond M."/>
            <person name="Durham M.E."/>
            <person name="Foxe J.M."/>
            <person name="Go M."/>
            <person name="Henderson B.A."/>
            <person name="Jones I.B."/>
            <person name="McGettigan J.A."/>
            <person name="Micheletti S.J."/>
            <person name="Nasrallah M.E."/>
            <person name="Ortiz D."/>
            <person name="Piller C.R."/>
            <person name="Privatt S.R."/>
            <person name="Schneider S.L."/>
            <person name="Sharp S."/>
            <person name="Smith T.C."/>
            <person name="Stanton J.D."/>
            <person name="Ullery H.E."/>
            <person name="Wilson R.J."/>
            <person name="Serrano M.G."/>
            <person name="Buck G."/>
            <person name="Lee V."/>
            <person name="Wang Y."/>
            <person name="Carvalho R."/>
            <person name="Voegtly L."/>
            <person name="Shi R."/>
            <person name="Duckworth R."/>
            <person name="Johnson A."/>
            <person name="Loviza R."/>
            <person name="Walstead R."/>
            <person name="Shah Z."/>
            <person name="Kiflezghi M."/>
            <person name="Wade K."/>
            <person name="Ball S.L."/>
            <person name="Bradley K.W."/>
            <person name="Asai D.J."/>
            <person name="Bowman C.A."/>
            <person name="Russell D.A."/>
            <person name="Pope W.H."/>
            <person name="Jacobs-Sera D."/>
            <person name="Hendrix R.W."/>
            <person name="Hatfull G.F."/>
        </authorList>
    </citation>
    <scope>NUCLEOTIDE SEQUENCE [LARGE SCALE GENOMIC DNA]</scope>
</reference>
<evidence type="ECO:0000256" key="10">
    <source>
        <dbReference type="ARBA" id="ARBA00023014"/>
    </source>
</evidence>
<evidence type="ECO:0000256" key="5">
    <source>
        <dbReference type="ARBA" id="ARBA00022741"/>
    </source>
</evidence>
<evidence type="ECO:0000256" key="7">
    <source>
        <dbReference type="ARBA" id="ARBA00022806"/>
    </source>
</evidence>